<protein>
    <recommendedName>
        <fullName evidence="2">DUF4440 domain-containing protein</fullName>
    </recommendedName>
</protein>
<feature type="chain" id="PRO_5001899089" description="DUF4440 domain-containing protein" evidence="1">
    <location>
        <begin position="22"/>
        <end position="144"/>
    </location>
</feature>
<dbReference type="eggNOG" id="COG4319">
    <property type="taxonomic scope" value="Bacteria"/>
</dbReference>
<dbReference type="SUPFAM" id="SSF54427">
    <property type="entry name" value="NTF2-like"/>
    <property type="match status" value="1"/>
</dbReference>
<organism evidence="3 4">
    <name type="scientific">Pseudidiomarina atlantica</name>
    <dbReference type="NCBI Taxonomy" id="1517416"/>
    <lineage>
        <taxon>Bacteria</taxon>
        <taxon>Pseudomonadati</taxon>
        <taxon>Pseudomonadota</taxon>
        <taxon>Gammaproteobacteria</taxon>
        <taxon>Alteromonadales</taxon>
        <taxon>Idiomarinaceae</taxon>
        <taxon>Pseudidiomarina</taxon>
    </lineage>
</organism>
<evidence type="ECO:0000313" key="4">
    <source>
        <dbReference type="Proteomes" id="UP000053718"/>
    </source>
</evidence>
<dbReference type="InterPro" id="IPR032710">
    <property type="entry name" value="NTF2-like_dom_sf"/>
</dbReference>
<proteinExistence type="predicted"/>
<gene>
    <name evidence="3" type="ORF">IDAT_08570</name>
</gene>
<evidence type="ECO:0000259" key="2">
    <source>
        <dbReference type="Pfam" id="PF14534"/>
    </source>
</evidence>
<accession>A0A094J717</accession>
<evidence type="ECO:0000313" key="3">
    <source>
        <dbReference type="EMBL" id="KFZ28356.1"/>
    </source>
</evidence>
<dbReference type="AlphaFoldDB" id="A0A094J717"/>
<feature type="signal peptide" evidence="1">
    <location>
        <begin position="1"/>
        <end position="21"/>
    </location>
</feature>
<dbReference type="Pfam" id="PF14534">
    <property type="entry name" value="DUF4440"/>
    <property type="match status" value="1"/>
</dbReference>
<dbReference type="Proteomes" id="UP000053718">
    <property type="component" value="Unassembled WGS sequence"/>
</dbReference>
<evidence type="ECO:0000256" key="1">
    <source>
        <dbReference type="SAM" id="SignalP"/>
    </source>
</evidence>
<name>A0A094J717_9GAMM</name>
<dbReference type="InterPro" id="IPR027843">
    <property type="entry name" value="DUF4440"/>
</dbReference>
<dbReference type="RefSeq" id="WP_006956244.1">
    <property type="nucleotide sequence ID" value="NZ_JPIN01000008.1"/>
</dbReference>
<reference evidence="3 4" key="1">
    <citation type="submission" date="2014-06" db="EMBL/GenBank/DDBJ databases">
        <title>Draft genome sequence of Idiomarina sp. MCCC 1A10513.</title>
        <authorList>
            <person name="Du J."/>
            <person name="Lai Q."/>
            <person name="Shao Z."/>
        </authorList>
    </citation>
    <scope>NUCLEOTIDE SEQUENCE [LARGE SCALE GENOMIC DNA]</scope>
    <source>
        <strain evidence="3 4">MCCC 1A10513</strain>
    </source>
</reference>
<dbReference type="Gene3D" id="3.10.450.50">
    <property type="match status" value="1"/>
</dbReference>
<sequence>MKLFMSVFMVSVLFISAPSSAEEVSEPTVVLDRFRTALTEGDTEVVKDVLSNDVFIFEGGGVERSLAEYSAHHLKSDIKFSQAVPSQLLERTVQEADGLAVITSRYSVSGEYNGREVDLTMNETVTVSNTTESGWKIIRIHWSN</sequence>
<keyword evidence="4" id="KW-1185">Reference proteome</keyword>
<dbReference type="OrthoDB" id="6196903at2"/>
<dbReference type="STRING" id="1517416.IDAT_08570"/>
<comment type="caution">
    <text evidence="3">The sequence shown here is derived from an EMBL/GenBank/DDBJ whole genome shotgun (WGS) entry which is preliminary data.</text>
</comment>
<dbReference type="EMBL" id="JPIN01000008">
    <property type="protein sequence ID" value="KFZ28356.1"/>
    <property type="molecule type" value="Genomic_DNA"/>
</dbReference>
<feature type="domain" description="DUF4440" evidence="2">
    <location>
        <begin position="32"/>
        <end position="137"/>
    </location>
</feature>
<keyword evidence="1" id="KW-0732">Signal</keyword>